<sequence>MTTPEKDQIAARLDEVKDPCSVTAGNPMGLAEMGLIKSAEVSDDGDVSLVLRLTSPFCEMIGFLKSQAEEKVGALPGVRSVSVTTDSGFDWSPEDMSPEQQQRRRDRLAAVRDDVLRHRRLPISAV</sequence>
<dbReference type="PANTHER" id="PTHR42831">
    <property type="entry name" value="FE-S PROTEIN MATURATION AUXILIARY FACTOR YITW"/>
    <property type="match status" value="1"/>
</dbReference>
<evidence type="ECO:0000256" key="1">
    <source>
        <dbReference type="SAM" id="MobiDB-lite"/>
    </source>
</evidence>
<evidence type="ECO:0000313" key="3">
    <source>
        <dbReference type="EMBL" id="MFC4833242.1"/>
    </source>
</evidence>
<dbReference type="PANTHER" id="PTHR42831:SF1">
    <property type="entry name" value="FE-S PROTEIN MATURATION AUXILIARY FACTOR YITW"/>
    <property type="match status" value="1"/>
</dbReference>
<protein>
    <submittedName>
        <fullName evidence="3">Metal-sulfur cluster assembly factor</fullName>
    </submittedName>
</protein>
<dbReference type="EMBL" id="JBHSIM010000024">
    <property type="protein sequence ID" value="MFC4833242.1"/>
    <property type="molecule type" value="Genomic_DNA"/>
</dbReference>
<evidence type="ECO:0000313" key="4">
    <source>
        <dbReference type="Proteomes" id="UP001595909"/>
    </source>
</evidence>
<dbReference type="Pfam" id="PF01883">
    <property type="entry name" value="FeS_assembly_P"/>
    <property type="match status" value="1"/>
</dbReference>
<dbReference type="InterPro" id="IPR052339">
    <property type="entry name" value="Fe-S_Maturation_MIP18"/>
</dbReference>
<keyword evidence="4" id="KW-1185">Reference proteome</keyword>
<dbReference type="Gene3D" id="3.30.300.130">
    <property type="entry name" value="Fe-S cluster assembly (FSCA)"/>
    <property type="match status" value="1"/>
</dbReference>
<feature type="domain" description="MIP18 family-like" evidence="2">
    <location>
        <begin position="6"/>
        <end position="83"/>
    </location>
</feature>
<dbReference type="RefSeq" id="WP_274192345.1">
    <property type="nucleotide sequence ID" value="NZ_BAABHN010000024.1"/>
</dbReference>
<evidence type="ECO:0000259" key="2">
    <source>
        <dbReference type="Pfam" id="PF01883"/>
    </source>
</evidence>
<organism evidence="3 4">
    <name type="scientific">Actinomycetospora chibensis</name>
    <dbReference type="NCBI Taxonomy" id="663606"/>
    <lineage>
        <taxon>Bacteria</taxon>
        <taxon>Bacillati</taxon>
        <taxon>Actinomycetota</taxon>
        <taxon>Actinomycetes</taxon>
        <taxon>Pseudonocardiales</taxon>
        <taxon>Pseudonocardiaceae</taxon>
        <taxon>Actinomycetospora</taxon>
    </lineage>
</organism>
<dbReference type="SUPFAM" id="SSF117916">
    <property type="entry name" value="Fe-S cluster assembly (FSCA) domain-like"/>
    <property type="match status" value="1"/>
</dbReference>
<accession>A0ABV9RIP5</accession>
<dbReference type="InterPro" id="IPR034904">
    <property type="entry name" value="FSCA_dom_sf"/>
</dbReference>
<dbReference type="InterPro" id="IPR002744">
    <property type="entry name" value="MIP18-like"/>
</dbReference>
<feature type="region of interest" description="Disordered" evidence="1">
    <location>
        <begin position="84"/>
        <end position="109"/>
    </location>
</feature>
<proteinExistence type="predicted"/>
<dbReference type="Proteomes" id="UP001595909">
    <property type="component" value="Unassembled WGS sequence"/>
</dbReference>
<reference evidence="4" key="1">
    <citation type="journal article" date="2019" name="Int. J. Syst. Evol. Microbiol.">
        <title>The Global Catalogue of Microorganisms (GCM) 10K type strain sequencing project: providing services to taxonomists for standard genome sequencing and annotation.</title>
        <authorList>
            <consortium name="The Broad Institute Genomics Platform"/>
            <consortium name="The Broad Institute Genome Sequencing Center for Infectious Disease"/>
            <person name="Wu L."/>
            <person name="Ma J."/>
        </authorList>
    </citation>
    <scope>NUCLEOTIDE SEQUENCE [LARGE SCALE GENOMIC DNA]</scope>
    <source>
        <strain evidence="4">CCUG 50347</strain>
    </source>
</reference>
<comment type="caution">
    <text evidence="3">The sequence shown here is derived from an EMBL/GenBank/DDBJ whole genome shotgun (WGS) entry which is preliminary data.</text>
</comment>
<gene>
    <name evidence="3" type="ORF">ACFPEL_12575</name>
</gene>
<name>A0ABV9RIP5_9PSEU</name>